<comment type="caution">
    <text evidence="2">The sequence shown here is derived from an EMBL/GenBank/DDBJ whole genome shotgun (WGS) entry which is preliminary data.</text>
</comment>
<name>A0AAV8S687_9ROSI</name>
<evidence type="ECO:0000313" key="3">
    <source>
        <dbReference type="Proteomes" id="UP001159364"/>
    </source>
</evidence>
<evidence type="ECO:0000313" key="2">
    <source>
        <dbReference type="EMBL" id="KAJ8747684.1"/>
    </source>
</evidence>
<organism evidence="2 3">
    <name type="scientific">Erythroxylum novogranatense</name>
    <dbReference type="NCBI Taxonomy" id="1862640"/>
    <lineage>
        <taxon>Eukaryota</taxon>
        <taxon>Viridiplantae</taxon>
        <taxon>Streptophyta</taxon>
        <taxon>Embryophyta</taxon>
        <taxon>Tracheophyta</taxon>
        <taxon>Spermatophyta</taxon>
        <taxon>Magnoliopsida</taxon>
        <taxon>eudicotyledons</taxon>
        <taxon>Gunneridae</taxon>
        <taxon>Pentapetalae</taxon>
        <taxon>rosids</taxon>
        <taxon>fabids</taxon>
        <taxon>Malpighiales</taxon>
        <taxon>Erythroxylaceae</taxon>
        <taxon>Erythroxylum</taxon>
    </lineage>
</organism>
<keyword evidence="1" id="KW-0812">Transmembrane</keyword>
<dbReference type="AlphaFoldDB" id="A0AAV8S687"/>
<accession>A0AAV8S687</accession>
<dbReference type="PANTHER" id="PTHR38225:SF3">
    <property type="entry name" value="RX N-TERMINAL DOMAIN-CONTAINING PROTEIN"/>
    <property type="match status" value="1"/>
</dbReference>
<dbReference type="EMBL" id="JAIWQS010000116">
    <property type="protein sequence ID" value="KAJ8747684.1"/>
    <property type="molecule type" value="Genomic_DNA"/>
</dbReference>
<evidence type="ECO:0008006" key="4">
    <source>
        <dbReference type="Google" id="ProtNLM"/>
    </source>
</evidence>
<keyword evidence="1" id="KW-0472">Membrane</keyword>
<gene>
    <name evidence="2" type="ORF">K2173_011482</name>
</gene>
<sequence>MASLLSPSCNFIPSFCRHKELKYPHVRSQSFKEDGPPAHIVDANLGALRKRIAEVYMKERLDASRRLKNIGWNYHSCDHNNNKHNRHDDLLSESLKLLGFVCTALGLVFFTGSLSIYFAYLLVHLGSK</sequence>
<keyword evidence="1" id="KW-1133">Transmembrane helix</keyword>
<evidence type="ECO:0000256" key="1">
    <source>
        <dbReference type="SAM" id="Phobius"/>
    </source>
</evidence>
<keyword evidence="3" id="KW-1185">Reference proteome</keyword>
<proteinExistence type="predicted"/>
<reference evidence="2 3" key="1">
    <citation type="submission" date="2021-09" db="EMBL/GenBank/DDBJ databases">
        <title>Genomic insights and catalytic innovation underlie evolution of tropane alkaloids biosynthesis.</title>
        <authorList>
            <person name="Wang Y.-J."/>
            <person name="Tian T."/>
            <person name="Huang J.-P."/>
            <person name="Huang S.-X."/>
        </authorList>
    </citation>
    <scope>NUCLEOTIDE SEQUENCE [LARGE SCALE GENOMIC DNA]</scope>
    <source>
        <strain evidence="2">KIB-2018</strain>
        <tissue evidence="2">Leaf</tissue>
    </source>
</reference>
<protein>
    <recommendedName>
        <fullName evidence="4">Transmembrane protein</fullName>
    </recommendedName>
</protein>
<dbReference type="Proteomes" id="UP001159364">
    <property type="component" value="Unassembled WGS sequence"/>
</dbReference>
<dbReference type="PANTHER" id="PTHR38225">
    <property type="entry name" value="PROTEIN, PUTATIVE-RELATED"/>
    <property type="match status" value="1"/>
</dbReference>
<feature type="transmembrane region" description="Helical" evidence="1">
    <location>
        <begin position="97"/>
        <end position="123"/>
    </location>
</feature>